<evidence type="ECO:0000256" key="2">
    <source>
        <dbReference type="ARBA" id="ARBA00022840"/>
    </source>
</evidence>
<dbReference type="InterPro" id="IPR011545">
    <property type="entry name" value="DEAD/DEAH_box_helicase_dom"/>
</dbReference>
<sequence>MDVFQVRDELVRDYREFTESFVEIRDDDIRGHVNARMAEGYQWPAPWLSLNPNFAPGGTITELVAAGDLHPDCERIFRLKDESGSGRVLRLHQHQREAIEIARDRHSYVLTTGTGSGKSLAYLIPIVDRVLRARSEDTYQPGIKAIVVYPMNALANSQYRELHKFLQLGFPDGAPVTFERYTGQESDADRQRIIESRPDILLTNYVMLDLVLTRTRDRGLIGAARDLWFLVLDELHTYRGRQGADVALLVRRLREACRADDVQCVGTSATITTEGDQASQREQVAAIAGRLFGTLVKGEHVIGETLARVTDENAVEAAALTAAVRRGTPPDVFESFIRDPLTAWVEQTLGFEDELVDRKPVRRRTPLTIPEATRRLAEVTGLAEQTCQHAITGVLQTGATIDNPETGRPVFAFRLHQFLSKGDDVFGTLELLGQRHITSKYQRIAPIVGAPDKILVPFAFCRECGQEYLSVRRRRQSGTTIFEARRDTDDGGDETQIGYLYISTDAPWPTSVDAVLADGRLPYTWVTADATGGQMLLPSKVGHLPESLRVAPDGRQVFGDEGTAAAFVRSPLPFCLQCQVSYEQSGSQDFGRLAKLSAEGRSSAVSIVSTSVVSSLREVGSNLDDEAKKLLAFVDARQDASLQAGHFNDLVQVAQLRSALYRAMRDEPDGLTHEVLAQRVTEALDLDVTEFAREESQGKYVRDDAFRALRETVGYRLYLDLERGWRVTMPNLEQTGLLRIGYARLDEVAADENLWSEKHHLLRNADDAFRSRVAAALLDELRRFLVIDVPYLTEPGFRTTQLLSEQHLREPWAVPPEERAPLARVAYVGSRPKGAKSRRQRDMYVSGRSAFGRYLIRVYTARRQRPSRDDATEMIQDLLEVLQEGGLLMPVPSEHTGEATGYRLKSARIRWLAGDGESGAVDQVRRTLKRGERPRVNPFFRNLYRADAVALRGLRALEHTAQISAEERQQREREFSDALLPILYCSPTMELGVDIKGLNAVALRNIPPTPANYVQRAGRAGRSGQPALVVAYCATGNAHDEYYFRRPTDMVGGVTRPPRLDLANEDLVRSHIHALWLAETGASLGDSMTDVVDVTGDRSSYRVKEDTWRDLTTPGAARGAAARAQSALHELTGELRRSSWWREHWIEEVINEAPDRFKSACDRWIDLYRTALSEYESQSRRAVDVSIGQNDRRQAEDRVRVAKSQLRLLQNEDRGDLQTDFYPYRYFASEGFLPGYSFPRLPLAAYVPGRGSRRRGDYIQRPRFIGISEFGPGSIIYHDGGRYMVHSAQLTPEQQGADGIATASMRRCDGCGYLNDETKDKCDGCNDRLSTTVHGLLRLTSVKTRRRDRISSDEEERRRSGFEIQTSYSYYSRDGRTSRVNAVARTGERPVLDLAYGDSATLRMTNLGRRNRRTADGFIIDAATGEWGGEPGSSDTQTNGSDGLPDPGAIKRGQRVIPYVEDRRNILVIRHPGALATETAISFAIALERGIEAAFQLEDTELTSQLMPDRDGRGRALFVESAEGGAGVLRRLVDDETALAQAAATALEICHYDPITGADRSQEIDPGEPCVMACYECLLSYGNQHVHGQLDRRLVKDLLMGLAGARTSPRDQPAPAQPMLDEVPARAEAFIKWLRERNLRQPNGAPSDLPALEAPPDLVYRLENGKAVVYLSDDGDPREDERLRDDGWLVIRVGRPEDWEQTVARFPTVFGSLGGGRGDQYL</sequence>
<evidence type="ECO:0000313" key="6">
    <source>
        <dbReference type="EMBL" id="MCE7009972.1"/>
    </source>
</evidence>
<evidence type="ECO:0000259" key="4">
    <source>
        <dbReference type="PROSITE" id="PS51192"/>
    </source>
</evidence>
<feature type="region of interest" description="Disordered" evidence="3">
    <location>
        <begin position="1423"/>
        <end position="1451"/>
    </location>
</feature>
<evidence type="ECO:0000259" key="5">
    <source>
        <dbReference type="PROSITE" id="PS51194"/>
    </source>
</evidence>
<keyword evidence="6" id="KW-0347">Helicase</keyword>
<dbReference type="RefSeq" id="WP_233731461.1">
    <property type="nucleotide sequence ID" value="NZ_JAJVCN010000004.1"/>
</dbReference>
<dbReference type="InterPro" id="IPR027417">
    <property type="entry name" value="P-loop_NTPase"/>
</dbReference>
<dbReference type="Pfam" id="PF00270">
    <property type="entry name" value="DEAD"/>
    <property type="match status" value="1"/>
</dbReference>
<evidence type="ECO:0000313" key="7">
    <source>
        <dbReference type="Proteomes" id="UP001521150"/>
    </source>
</evidence>
<dbReference type="PANTHER" id="PTHR47962:SF5">
    <property type="entry name" value="ATP-DEPENDENT HELICASE LHR-RELATED"/>
    <property type="match status" value="1"/>
</dbReference>
<feature type="domain" description="Helicase C-terminal" evidence="5">
    <location>
        <begin position="920"/>
        <end position="1068"/>
    </location>
</feature>
<keyword evidence="6" id="KW-0378">Hydrolase</keyword>
<proteinExistence type="predicted"/>
<keyword evidence="7" id="KW-1185">Reference proteome</keyword>
<protein>
    <submittedName>
        <fullName evidence="6">DEAD/DEAH box helicase</fullName>
    </submittedName>
</protein>
<dbReference type="PROSITE" id="PS51192">
    <property type="entry name" value="HELICASE_ATP_BIND_1"/>
    <property type="match status" value="1"/>
</dbReference>
<dbReference type="PROSITE" id="PS51194">
    <property type="entry name" value="HELICASE_CTER"/>
    <property type="match status" value="1"/>
</dbReference>
<reference evidence="6 7" key="1">
    <citation type="submission" date="2021-12" db="EMBL/GenBank/DDBJ databases">
        <title>Genome sequence of Kibdelosporangium philippinense ATCC 49844.</title>
        <authorList>
            <person name="Fedorov E.A."/>
            <person name="Omeragic M."/>
            <person name="Shalygina K.F."/>
            <person name="Maclea K.S."/>
        </authorList>
    </citation>
    <scope>NUCLEOTIDE SEQUENCE [LARGE SCALE GENOMIC DNA]</scope>
    <source>
        <strain evidence="6 7">ATCC 49844</strain>
    </source>
</reference>
<accession>A0ABS8ZVU6</accession>
<dbReference type="InterPro" id="IPR018973">
    <property type="entry name" value="MZB"/>
</dbReference>
<dbReference type="CDD" id="cd17923">
    <property type="entry name" value="DEXHc_Hrq1-like"/>
    <property type="match status" value="1"/>
</dbReference>
<dbReference type="SMART" id="SM00490">
    <property type="entry name" value="HELICc"/>
    <property type="match status" value="1"/>
</dbReference>
<dbReference type="InterPro" id="IPR001650">
    <property type="entry name" value="Helicase_C-like"/>
</dbReference>
<keyword evidence="1" id="KW-0547">Nucleotide-binding</keyword>
<dbReference type="SUPFAM" id="SSF52540">
    <property type="entry name" value="P-loop containing nucleoside triphosphate hydrolases"/>
    <property type="match status" value="2"/>
</dbReference>
<dbReference type="InterPro" id="IPR052511">
    <property type="entry name" value="ATP-dep_Helicase"/>
</dbReference>
<dbReference type="InterPro" id="IPR014001">
    <property type="entry name" value="Helicase_ATP-bd"/>
</dbReference>
<evidence type="ECO:0000256" key="3">
    <source>
        <dbReference type="SAM" id="MobiDB-lite"/>
    </source>
</evidence>
<evidence type="ECO:0000256" key="1">
    <source>
        <dbReference type="ARBA" id="ARBA00022741"/>
    </source>
</evidence>
<dbReference type="EMBL" id="JAJVCN010000004">
    <property type="protein sequence ID" value="MCE7009972.1"/>
    <property type="molecule type" value="Genomic_DNA"/>
</dbReference>
<dbReference type="Gene3D" id="3.40.50.300">
    <property type="entry name" value="P-loop containing nucleotide triphosphate hydrolases"/>
    <property type="match status" value="2"/>
</dbReference>
<gene>
    <name evidence="6" type="ORF">LWC34_45275</name>
</gene>
<dbReference type="PANTHER" id="PTHR47962">
    <property type="entry name" value="ATP-DEPENDENT HELICASE LHR-RELATED-RELATED"/>
    <property type="match status" value="1"/>
</dbReference>
<dbReference type="Proteomes" id="UP001521150">
    <property type="component" value="Unassembled WGS sequence"/>
</dbReference>
<keyword evidence="2" id="KW-0067">ATP-binding</keyword>
<dbReference type="SMART" id="SM00487">
    <property type="entry name" value="DEXDc"/>
    <property type="match status" value="1"/>
</dbReference>
<feature type="domain" description="Helicase ATP-binding" evidence="4">
    <location>
        <begin position="99"/>
        <end position="289"/>
    </location>
</feature>
<organism evidence="6 7">
    <name type="scientific">Kibdelosporangium philippinense</name>
    <dbReference type="NCBI Taxonomy" id="211113"/>
    <lineage>
        <taxon>Bacteria</taxon>
        <taxon>Bacillati</taxon>
        <taxon>Actinomycetota</taxon>
        <taxon>Actinomycetes</taxon>
        <taxon>Pseudonocardiales</taxon>
        <taxon>Pseudonocardiaceae</taxon>
        <taxon>Kibdelosporangium</taxon>
    </lineage>
</organism>
<dbReference type="Pfam" id="PF00271">
    <property type="entry name" value="Helicase_C"/>
    <property type="match status" value="1"/>
</dbReference>
<comment type="caution">
    <text evidence="6">The sequence shown here is derived from an EMBL/GenBank/DDBJ whole genome shotgun (WGS) entry which is preliminary data.</text>
</comment>
<dbReference type="Pfam" id="PF09369">
    <property type="entry name" value="MZB"/>
    <property type="match status" value="1"/>
</dbReference>
<dbReference type="GO" id="GO:0004386">
    <property type="term" value="F:helicase activity"/>
    <property type="evidence" value="ECO:0007669"/>
    <property type="project" value="UniProtKB-KW"/>
</dbReference>
<name>A0ABS8ZVU6_9PSEU</name>